<feature type="signal peptide" evidence="1">
    <location>
        <begin position="1"/>
        <end position="18"/>
    </location>
</feature>
<keyword evidence="3" id="KW-1185">Reference proteome</keyword>
<evidence type="ECO:0008006" key="4">
    <source>
        <dbReference type="Google" id="ProtNLM"/>
    </source>
</evidence>
<sequence length="68" mass="6199">MIKLPAKLVLVVCALALAGCSTTERRISGAAIGGATGAIVGHSVAGGLGGAVGAAGGAVVGTVIADSI</sequence>
<evidence type="ECO:0000256" key="1">
    <source>
        <dbReference type="SAM" id="SignalP"/>
    </source>
</evidence>
<keyword evidence="1" id="KW-0732">Signal</keyword>
<evidence type="ECO:0000313" key="2">
    <source>
        <dbReference type="EMBL" id="GGA60659.1"/>
    </source>
</evidence>
<dbReference type="AlphaFoldDB" id="A0A916RKG0"/>
<proteinExistence type="predicted"/>
<evidence type="ECO:0000313" key="3">
    <source>
        <dbReference type="Proteomes" id="UP000596977"/>
    </source>
</evidence>
<dbReference type="PROSITE" id="PS51257">
    <property type="entry name" value="PROKAR_LIPOPROTEIN"/>
    <property type="match status" value="1"/>
</dbReference>
<dbReference type="RefSeq" id="WP_127071347.1">
    <property type="nucleotide sequence ID" value="NZ_BMKB01000006.1"/>
</dbReference>
<accession>A0A916RKG0</accession>
<name>A0A916RKG0_9HYPH</name>
<protein>
    <recommendedName>
        <fullName evidence="4">YMGG-like Gly-zipper domain-containing protein</fullName>
    </recommendedName>
</protein>
<reference evidence="2 3" key="1">
    <citation type="journal article" date="2014" name="Int. J. Syst. Evol. Microbiol.">
        <title>Complete genome sequence of Corynebacterium casei LMG S-19264T (=DSM 44701T), isolated from a smear-ripened cheese.</title>
        <authorList>
            <consortium name="US DOE Joint Genome Institute (JGI-PGF)"/>
            <person name="Walter F."/>
            <person name="Albersmeier A."/>
            <person name="Kalinowski J."/>
            <person name="Ruckert C."/>
        </authorList>
    </citation>
    <scope>NUCLEOTIDE SEQUENCE [LARGE SCALE GENOMIC DNA]</scope>
    <source>
        <strain evidence="2 3">CGMCC 1.15896</strain>
    </source>
</reference>
<dbReference type="EMBL" id="BMKB01000006">
    <property type="protein sequence ID" value="GGA60659.1"/>
    <property type="molecule type" value="Genomic_DNA"/>
</dbReference>
<dbReference type="Proteomes" id="UP000596977">
    <property type="component" value="Unassembled WGS sequence"/>
</dbReference>
<feature type="chain" id="PRO_5036839562" description="YMGG-like Gly-zipper domain-containing protein" evidence="1">
    <location>
        <begin position="19"/>
        <end position="68"/>
    </location>
</feature>
<comment type="caution">
    <text evidence="2">The sequence shown here is derived from an EMBL/GenBank/DDBJ whole genome shotgun (WGS) entry which is preliminary data.</text>
</comment>
<gene>
    <name evidence="2" type="ORF">GCM10011499_33650</name>
</gene>
<organism evidence="2 3">
    <name type="scientific">Pelagibacterium lentulum</name>
    <dbReference type="NCBI Taxonomy" id="2029865"/>
    <lineage>
        <taxon>Bacteria</taxon>
        <taxon>Pseudomonadati</taxon>
        <taxon>Pseudomonadota</taxon>
        <taxon>Alphaproteobacteria</taxon>
        <taxon>Hyphomicrobiales</taxon>
        <taxon>Devosiaceae</taxon>
        <taxon>Pelagibacterium</taxon>
    </lineage>
</organism>